<gene>
    <name evidence="3" type="ORF">LCOR_01888.1</name>
</gene>
<feature type="compositionally biased region" description="Basic and acidic residues" evidence="2">
    <location>
        <begin position="770"/>
        <end position="779"/>
    </location>
</feature>
<feature type="region of interest" description="Disordered" evidence="2">
    <location>
        <begin position="770"/>
        <end position="793"/>
    </location>
</feature>
<reference evidence="3" key="1">
    <citation type="submission" date="2013-08" db="EMBL/GenBank/DDBJ databases">
        <title>Gene expansion shapes genome architecture in the human pathogen Lichtheimia corymbifera: an evolutionary genomics analysis in the ancient terrestrial Mucorales (Mucoromycotina).</title>
        <authorList>
            <person name="Schwartze V.U."/>
            <person name="Winter S."/>
            <person name="Shelest E."/>
            <person name="Marcet-Houben M."/>
            <person name="Horn F."/>
            <person name="Wehner S."/>
            <person name="Hoffmann K."/>
            <person name="Riege K."/>
            <person name="Sammeth M."/>
            <person name="Nowrousian M."/>
            <person name="Valiante V."/>
            <person name="Linde J."/>
            <person name="Jacobsen I.D."/>
            <person name="Marz M."/>
            <person name="Brakhage A.A."/>
            <person name="Gabaldon T."/>
            <person name="Bocker S."/>
            <person name="Voigt K."/>
        </authorList>
    </citation>
    <scope>NUCLEOTIDE SEQUENCE [LARGE SCALE GENOMIC DNA]</scope>
    <source>
        <strain evidence="3">FSU 9682</strain>
    </source>
</reference>
<keyword evidence="1" id="KW-0175">Coiled coil</keyword>
<feature type="region of interest" description="Disordered" evidence="2">
    <location>
        <begin position="1151"/>
        <end position="1187"/>
    </location>
</feature>
<protein>
    <recommendedName>
        <fullName evidence="5">Nucleoprotein TPR/MLP1 domain-containing protein</fullName>
    </recommendedName>
</protein>
<feature type="region of interest" description="Disordered" evidence="2">
    <location>
        <begin position="975"/>
        <end position="1017"/>
    </location>
</feature>
<dbReference type="VEuPathDB" id="FungiDB:LCOR_01888.1"/>
<feature type="compositionally biased region" description="Basic and acidic residues" evidence="2">
    <location>
        <begin position="1053"/>
        <end position="1064"/>
    </location>
</feature>
<proteinExistence type="predicted"/>
<name>A0A068RMI7_9FUNG</name>
<dbReference type="STRING" id="1263082.A0A068RMI7"/>
<dbReference type="EMBL" id="CBTN010000005">
    <property type="protein sequence ID" value="CDH50166.1"/>
    <property type="molecule type" value="Genomic_DNA"/>
</dbReference>
<dbReference type="AlphaFoldDB" id="A0A068RMI7"/>
<evidence type="ECO:0000313" key="3">
    <source>
        <dbReference type="EMBL" id="CDH50166.1"/>
    </source>
</evidence>
<evidence type="ECO:0000313" key="4">
    <source>
        <dbReference type="Proteomes" id="UP000027586"/>
    </source>
</evidence>
<keyword evidence="4" id="KW-1185">Reference proteome</keyword>
<dbReference type="Proteomes" id="UP000027586">
    <property type="component" value="Unassembled WGS sequence"/>
</dbReference>
<feature type="coiled-coil region" evidence="1">
    <location>
        <begin position="291"/>
        <end position="325"/>
    </location>
</feature>
<evidence type="ECO:0008006" key="5">
    <source>
        <dbReference type="Google" id="ProtNLM"/>
    </source>
</evidence>
<comment type="caution">
    <text evidence="3">The sequence shown here is derived from an EMBL/GenBank/DDBJ whole genome shotgun (WGS) entry which is preliminary data.</text>
</comment>
<accession>A0A068RMI7</accession>
<feature type="region of interest" description="Disordered" evidence="2">
    <location>
        <begin position="552"/>
        <end position="576"/>
    </location>
</feature>
<feature type="compositionally biased region" description="Polar residues" evidence="2">
    <location>
        <begin position="1175"/>
        <end position="1187"/>
    </location>
</feature>
<feature type="coiled-coil region" evidence="1">
    <location>
        <begin position="205"/>
        <end position="239"/>
    </location>
</feature>
<feature type="region of interest" description="Disordered" evidence="2">
    <location>
        <begin position="1053"/>
        <end position="1077"/>
    </location>
</feature>
<dbReference type="OrthoDB" id="343070at2759"/>
<organism evidence="3 4">
    <name type="scientific">Lichtheimia corymbifera JMRC:FSU:9682</name>
    <dbReference type="NCBI Taxonomy" id="1263082"/>
    <lineage>
        <taxon>Eukaryota</taxon>
        <taxon>Fungi</taxon>
        <taxon>Fungi incertae sedis</taxon>
        <taxon>Mucoromycota</taxon>
        <taxon>Mucoromycotina</taxon>
        <taxon>Mucoromycetes</taxon>
        <taxon>Mucorales</taxon>
        <taxon>Lichtheimiaceae</taxon>
        <taxon>Lichtheimia</taxon>
    </lineage>
</organism>
<sequence>MSNDYQLLEKKEISALESRCQLLNVFRSGATKTQQELVSLYERRLQACQEETSKALADASTAETNANTLRQHNEQLQLTIAALQVRLDAAIHGKQDQDEGREEYEDEMTIESVLKNKDNGHSASRLAKLMLAYDRSRDKEKYESVYDELFQLREEQVKLIAQNTNMRASNEQLRAAHNDTMRRLGRAHDQCDYMKKQLESSKQHTHDLEKMHQEQKEQIQHLNDELHTMKTQKEDLQKALQATGFQLRELLQAVHIEKHLLPPSIQSSADLYNYANTVTDMDPDLLVFKDIDELQQKNQELIKKLQQLTSALRDKTAELNAFKSRSANEQQQQQQKLKEAYHVIADLKTSNNVNKIQRSVTNGSSSGSAKSLDDIFAHVKIGQELKQLEDDLERAHRETNEMRLQLLRAKEEIKHYQHQAESYKDTSDTRLAELSKQQTVEAGLRQRLNEVTKMLDQQKDEIVRLDRAKSLAENNSISTQKRLEYYEKIYNETAREKEACVRQIEELTKSTRNQVSIWEQKLTKATEFSEHLKTMVNKYEKDIDNMEKELTSTKQQLREQRSRPDDHQLQQEQQRMDRWNPMEEVKRLERENIRLAKELAEINEQHVILEAKMANYEQERDPERLAQFEKDAADLAEARASIETLQQQLKQYEVELKISNDEITKISQERSAFVDDMTAKLSAQQQQLDDYRSREKAMETSANEIQRIKDEKLEAENTWQRQKDLLTEEINSMRSKLMAQEERAQQLQEEMNAQVNVVKETQQQLERVKGELEEKEKAQADSNATSTQETEQLTKELNDVKQQLATAQSQASSAEKTLVEQKTQWENTMSGLRAELAEATSQMLELKSKLAGIDMSEKQSSSTTVTSEAFSDDNVNQLAVTLQRQYKELQVQHKEVEEQRTQLQQNLENTQQELERLKIQLEELQHESEEKRKQQDTTLKSMMSKASAYMDNNQRLRGVLSELENECKALKEKLAEKQMPATATSEQQAEQEKQEAASSAAQPTPTNTAELEEMKKKIEEIEKEKATLSEELSKNALNMKKYQAATAAYKKRWETSQEQLKELQSKQSGEGNQEKVKSLEEALDAAKKEALEAVKKEKEALEAAKKEKEQIEGKFENLKQQAQALQVKYNNLLKRSRVLLTEKAAAEKELQELKQKMNESESSAGVKRTLDTENQEGSKSPKTPKTQ</sequence>
<feature type="compositionally biased region" description="Polar residues" evidence="2">
    <location>
        <begin position="780"/>
        <end position="791"/>
    </location>
</feature>
<evidence type="ECO:0000256" key="1">
    <source>
        <dbReference type="SAM" id="Coils"/>
    </source>
</evidence>
<evidence type="ECO:0000256" key="2">
    <source>
        <dbReference type="SAM" id="MobiDB-lite"/>
    </source>
</evidence>